<feature type="signal peptide" evidence="1">
    <location>
        <begin position="1"/>
        <end position="24"/>
    </location>
</feature>
<organism evidence="2 3">
    <name type="scientific">Burkholderia lata (strain ATCC 17760 / DSM 23089 / LMG 22485 / NCIMB 9086 / R18194 / 383)</name>
    <dbReference type="NCBI Taxonomy" id="482957"/>
    <lineage>
        <taxon>Bacteria</taxon>
        <taxon>Pseudomonadati</taxon>
        <taxon>Pseudomonadota</taxon>
        <taxon>Betaproteobacteria</taxon>
        <taxon>Burkholderiales</taxon>
        <taxon>Burkholderiaceae</taxon>
        <taxon>Burkholderia</taxon>
        <taxon>Burkholderia cepacia complex</taxon>
    </lineage>
</organism>
<gene>
    <name evidence="2" type="ORF">BLA6863_02110</name>
</gene>
<evidence type="ECO:0000313" key="3">
    <source>
        <dbReference type="Proteomes" id="UP000494170"/>
    </source>
</evidence>
<feature type="chain" id="PRO_5043227565" evidence="1">
    <location>
        <begin position="25"/>
        <end position="95"/>
    </location>
</feature>
<keyword evidence="2" id="KW-0449">Lipoprotein</keyword>
<reference evidence="2 3" key="1">
    <citation type="submission" date="2019-09" db="EMBL/GenBank/DDBJ databases">
        <authorList>
            <person name="Depoorter E."/>
        </authorList>
    </citation>
    <scope>NUCLEOTIDE SEQUENCE [LARGE SCALE GENOMIC DNA]</scope>
    <source>
        <strain evidence="2">LMG 6863</strain>
    </source>
</reference>
<sequence>MKRFIPSVPLAATLACAFVLSACAAPSTPPAQSSAPAAPPMVGGDRDAHGCIGSAGYSWCEATQQCERPWELAKQKGFANSAQAYDQFCRNGAAK</sequence>
<name>A0A6P3CFT2_BURL3</name>
<dbReference type="RefSeq" id="WP_174939616.1">
    <property type="nucleotide sequence ID" value="NZ_CABVPY010000010.1"/>
</dbReference>
<dbReference type="PROSITE" id="PS51257">
    <property type="entry name" value="PROKAR_LIPOPROTEIN"/>
    <property type="match status" value="1"/>
</dbReference>
<evidence type="ECO:0000256" key="1">
    <source>
        <dbReference type="SAM" id="SignalP"/>
    </source>
</evidence>
<protein>
    <submittedName>
        <fullName evidence="2">Putative lipoprotein</fullName>
    </submittedName>
</protein>
<keyword evidence="1" id="KW-0732">Signal</keyword>
<dbReference type="EMBL" id="CABVPY010000010">
    <property type="protein sequence ID" value="VWB46745.1"/>
    <property type="molecule type" value="Genomic_DNA"/>
</dbReference>
<evidence type="ECO:0000313" key="2">
    <source>
        <dbReference type="EMBL" id="VWB46745.1"/>
    </source>
</evidence>
<accession>A0A6P3CFT2</accession>
<proteinExistence type="predicted"/>
<dbReference type="Proteomes" id="UP000494170">
    <property type="component" value="Unassembled WGS sequence"/>
</dbReference>
<dbReference type="AlphaFoldDB" id="A0A6P3CFT2"/>